<evidence type="ECO:0000313" key="8">
    <source>
        <dbReference type="Proteomes" id="UP001152964"/>
    </source>
</evidence>
<dbReference type="CDD" id="cd03419">
    <property type="entry name" value="GRX_GRXh_1_2_like"/>
    <property type="match status" value="1"/>
</dbReference>
<sequence length="189" mass="21308">MRYFGPLRKRGPPHFLHGSFVYKGPERQVKLLSLHRLTNSNYHPVLMETNFSFDSNLIVIVIITLFATRIIAKRFLSTPKMVSQETIAHVKDLIGQKEVFVAAKTYCPYCKATLSTLFQELNVPKSKAVVLELDEMSNGSEIQDALEEISGQRTVPNVYINGKHIGGNSDLEALKKNGKLAEFLKPVFE</sequence>
<evidence type="ECO:0000256" key="3">
    <source>
        <dbReference type="ARBA" id="ARBA00023157"/>
    </source>
</evidence>
<dbReference type="NCBIfam" id="TIGR02180">
    <property type="entry name" value="GRX_euk"/>
    <property type="match status" value="1"/>
</dbReference>
<dbReference type="InterPro" id="IPR036249">
    <property type="entry name" value="Thioredoxin-like_sf"/>
</dbReference>
<keyword evidence="1" id="KW-0813">Transport</keyword>
<keyword evidence="4" id="KW-0676">Redox-active center</keyword>
<dbReference type="PANTHER" id="PTHR45694:SF18">
    <property type="entry name" value="GLUTAREDOXIN-1-RELATED"/>
    <property type="match status" value="1"/>
</dbReference>
<dbReference type="InterPro" id="IPR002109">
    <property type="entry name" value="Glutaredoxin"/>
</dbReference>
<keyword evidence="5" id="KW-1133">Transmembrane helix</keyword>
<dbReference type="PRINTS" id="PR00160">
    <property type="entry name" value="GLUTAREDOXIN"/>
</dbReference>
<dbReference type="Proteomes" id="UP001152964">
    <property type="component" value="Chromosome 2"/>
</dbReference>
<dbReference type="InterPro" id="IPR014025">
    <property type="entry name" value="Glutaredoxin_subgr"/>
</dbReference>
<proteinExistence type="predicted"/>
<keyword evidence="5" id="KW-0472">Membrane</keyword>
<evidence type="ECO:0000259" key="6">
    <source>
        <dbReference type="Pfam" id="PF00462"/>
    </source>
</evidence>
<keyword evidence="2" id="KW-0249">Electron transport</keyword>
<dbReference type="InterPro" id="IPR011767">
    <property type="entry name" value="GLR_AS"/>
</dbReference>
<name>A0ABN8VL45_SACEU</name>
<evidence type="ECO:0000256" key="4">
    <source>
        <dbReference type="ARBA" id="ARBA00023284"/>
    </source>
</evidence>
<evidence type="ECO:0000256" key="2">
    <source>
        <dbReference type="ARBA" id="ARBA00022982"/>
    </source>
</evidence>
<accession>A0ABN8VL45</accession>
<dbReference type="SUPFAM" id="SSF52833">
    <property type="entry name" value="Thioredoxin-like"/>
    <property type="match status" value="1"/>
</dbReference>
<dbReference type="EMBL" id="OX291492">
    <property type="protein sequence ID" value="CAI1864125.1"/>
    <property type="molecule type" value="Genomic_DNA"/>
</dbReference>
<evidence type="ECO:0000313" key="7">
    <source>
        <dbReference type="EMBL" id="CAI1864125.1"/>
    </source>
</evidence>
<keyword evidence="8" id="KW-1185">Reference proteome</keyword>
<dbReference type="Pfam" id="PF00462">
    <property type="entry name" value="Glutaredoxin"/>
    <property type="match status" value="1"/>
</dbReference>
<dbReference type="InterPro" id="IPR011899">
    <property type="entry name" value="Glutaredoxin_euk/vir"/>
</dbReference>
<keyword evidence="5" id="KW-0812">Transmembrane</keyword>
<dbReference type="PROSITE" id="PS51354">
    <property type="entry name" value="GLUTAREDOXIN_2"/>
    <property type="match status" value="1"/>
</dbReference>
<reference evidence="7" key="1">
    <citation type="submission" date="2022-08" db="EMBL/GenBank/DDBJ databases">
        <authorList>
            <person name="Byrne P K."/>
        </authorList>
    </citation>
    <scope>NUCLEOTIDE SEQUENCE</scope>
    <source>
        <strain evidence="7">UCD650</strain>
    </source>
</reference>
<keyword evidence="3" id="KW-1015">Disulfide bond</keyword>
<dbReference type="Gene3D" id="3.40.30.10">
    <property type="entry name" value="Glutaredoxin"/>
    <property type="match status" value="1"/>
</dbReference>
<feature type="transmembrane region" description="Helical" evidence="5">
    <location>
        <begin position="55"/>
        <end position="72"/>
    </location>
</feature>
<evidence type="ECO:0000256" key="1">
    <source>
        <dbReference type="ARBA" id="ARBA00022448"/>
    </source>
</evidence>
<evidence type="ECO:0000256" key="5">
    <source>
        <dbReference type="SAM" id="Phobius"/>
    </source>
</evidence>
<dbReference type="PANTHER" id="PTHR45694">
    <property type="entry name" value="GLUTAREDOXIN 2"/>
    <property type="match status" value="1"/>
</dbReference>
<feature type="domain" description="Glutaredoxin" evidence="6">
    <location>
        <begin position="99"/>
        <end position="165"/>
    </location>
</feature>
<dbReference type="PROSITE" id="PS00195">
    <property type="entry name" value="GLUTAREDOXIN_1"/>
    <property type="match status" value="1"/>
</dbReference>
<organism evidence="7 8">
    <name type="scientific">Saccharomyces eubayanus</name>
    <name type="common">Yeast</name>
    <dbReference type="NCBI Taxonomy" id="1080349"/>
    <lineage>
        <taxon>Eukaryota</taxon>
        <taxon>Fungi</taxon>
        <taxon>Dikarya</taxon>
        <taxon>Ascomycota</taxon>
        <taxon>Saccharomycotina</taxon>
        <taxon>Saccharomycetes</taxon>
        <taxon>Saccharomycetales</taxon>
        <taxon>Saccharomycetaceae</taxon>
        <taxon>Saccharomyces</taxon>
    </lineage>
</organism>
<protein>
    <recommendedName>
        <fullName evidence="6">Glutaredoxin domain-containing protein</fullName>
    </recommendedName>
</protein>
<gene>
    <name evidence="7" type="primary">U6500B06080</name>
    <name evidence="7" type="ORF">SEUBUCD650_0B06080</name>
</gene>